<accession>A0A846HZP7</accession>
<comment type="caution">
    <text evidence="1">The sequence shown here is derived from an EMBL/GenBank/DDBJ whole genome shotgun (WGS) entry which is preliminary data.</text>
</comment>
<dbReference type="EMBL" id="SGKC01000023">
    <property type="protein sequence ID" value="NEZ92672.1"/>
    <property type="molecule type" value="Genomic_DNA"/>
</dbReference>
<sequence>MKRIYNKNKNITRQDLANPFRNMSYHERLVHAGIVNIKNNSIVEDLGNGYEKVKIINESKFVK</sequence>
<reference evidence="1 2" key="1">
    <citation type="submission" date="2019-02" db="EMBL/GenBank/DDBJ databases">
        <title>Genome sequencing of Clostridium botulinum clinical isolates.</title>
        <authorList>
            <person name="Brunt J."/>
            <person name="Van Vliet A.H.M."/>
            <person name="Stringer S.C."/>
            <person name="Grant K.A."/>
            <person name="Carter A.C."/>
            <person name="Peck M.W."/>
        </authorList>
    </citation>
    <scope>NUCLEOTIDE SEQUENCE [LARGE SCALE GENOMIC DNA]</scope>
    <source>
        <strain evidence="1 2">H142660711</strain>
    </source>
</reference>
<name>A0A846HZP7_CLOBO</name>
<evidence type="ECO:0000313" key="1">
    <source>
        <dbReference type="EMBL" id="NEZ92672.1"/>
    </source>
</evidence>
<protein>
    <submittedName>
        <fullName evidence="1">Uncharacterized protein</fullName>
    </submittedName>
</protein>
<gene>
    <name evidence="1" type="ORF">EXM69_12135</name>
</gene>
<evidence type="ECO:0000313" key="2">
    <source>
        <dbReference type="Proteomes" id="UP000473887"/>
    </source>
</evidence>
<proteinExistence type="predicted"/>
<dbReference type="Proteomes" id="UP000473887">
    <property type="component" value="Unassembled WGS sequence"/>
</dbReference>
<dbReference type="AlphaFoldDB" id="A0A846HZP7"/>
<organism evidence="1 2">
    <name type="scientific">Clostridium botulinum</name>
    <dbReference type="NCBI Taxonomy" id="1491"/>
    <lineage>
        <taxon>Bacteria</taxon>
        <taxon>Bacillati</taxon>
        <taxon>Bacillota</taxon>
        <taxon>Clostridia</taxon>
        <taxon>Eubacteriales</taxon>
        <taxon>Clostridiaceae</taxon>
        <taxon>Clostridium</taxon>
    </lineage>
</organism>